<evidence type="ECO:0008006" key="3">
    <source>
        <dbReference type="Google" id="ProtNLM"/>
    </source>
</evidence>
<dbReference type="EMBL" id="FYEH01000018">
    <property type="protein sequence ID" value="SNB78258.1"/>
    <property type="molecule type" value="Genomic_DNA"/>
</dbReference>
<dbReference type="InterPro" id="IPR018715">
    <property type="entry name" value="DUF2239"/>
</dbReference>
<gene>
    <name evidence="1" type="ORF">SAMN07250955_11826</name>
</gene>
<protein>
    <recommendedName>
        <fullName evidence="3">DUF2239 domain-containing protein</fullName>
    </recommendedName>
</protein>
<name>A0A212RZL3_9PROT</name>
<dbReference type="RefSeq" id="WP_088562847.1">
    <property type="nucleotide sequence ID" value="NZ_FYEH01000018.1"/>
</dbReference>
<sequence>MNESLDERSYVAFDGDRLVARGTAAATMEALETLAGNDAQILIFADATSEIVEWQRLAWLAREDGAPSERRGPGRPRLGVVAREVTLLPRHWEWLAQQPGGASVALRKLVDQARHANEEADHKRQARDRAYRLMSALAGDRPGYEEALRALYAGDRLKFQAEIADWPADIRTYVASRAAAAF</sequence>
<evidence type="ECO:0000313" key="1">
    <source>
        <dbReference type="EMBL" id="SNB78258.1"/>
    </source>
</evidence>
<evidence type="ECO:0000313" key="2">
    <source>
        <dbReference type="Proteomes" id="UP000197065"/>
    </source>
</evidence>
<organism evidence="1 2">
    <name type="scientific">Arboricoccus pini</name>
    <dbReference type="NCBI Taxonomy" id="1963835"/>
    <lineage>
        <taxon>Bacteria</taxon>
        <taxon>Pseudomonadati</taxon>
        <taxon>Pseudomonadota</taxon>
        <taxon>Alphaproteobacteria</taxon>
        <taxon>Geminicoccales</taxon>
        <taxon>Geminicoccaceae</taxon>
        <taxon>Arboricoccus</taxon>
    </lineage>
</organism>
<dbReference type="Proteomes" id="UP000197065">
    <property type="component" value="Unassembled WGS sequence"/>
</dbReference>
<dbReference type="OrthoDB" id="282960at2"/>
<proteinExistence type="predicted"/>
<accession>A0A212RZL3</accession>
<dbReference type="Pfam" id="PF09998">
    <property type="entry name" value="DUF2239"/>
    <property type="match status" value="1"/>
</dbReference>
<keyword evidence="2" id="KW-1185">Reference proteome</keyword>
<dbReference type="AlphaFoldDB" id="A0A212RZL3"/>
<reference evidence="1 2" key="1">
    <citation type="submission" date="2017-06" db="EMBL/GenBank/DDBJ databases">
        <authorList>
            <person name="Kim H.J."/>
            <person name="Triplett B.A."/>
        </authorList>
    </citation>
    <scope>NUCLEOTIDE SEQUENCE [LARGE SCALE GENOMIC DNA]</scope>
    <source>
        <strain evidence="1 2">B29T1</strain>
    </source>
</reference>